<feature type="transmembrane region" description="Helical" evidence="1">
    <location>
        <begin position="32"/>
        <end position="53"/>
    </location>
</feature>
<comment type="caution">
    <text evidence="2">The sequence shown here is derived from an EMBL/GenBank/DDBJ whole genome shotgun (WGS) entry which is preliminary data.</text>
</comment>
<keyword evidence="1" id="KW-0472">Membrane</keyword>
<dbReference type="RefSeq" id="WP_128388800.1">
    <property type="nucleotide sequence ID" value="NZ_SBII01000002.1"/>
</dbReference>
<proteinExistence type="predicted"/>
<keyword evidence="3" id="KW-1185">Reference proteome</keyword>
<sequence>MKSWVKFGLIWGLFMCFIMNVALPLWDNEKLILPKLLIAIPIWIIFGLIFGYVSRKKEPKKQV</sequence>
<dbReference type="Proteomes" id="UP000287527">
    <property type="component" value="Unassembled WGS sequence"/>
</dbReference>
<keyword evidence="1" id="KW-0812">Transmembrane</keyword>
<keyword evidence="1" id="KW-1133">Transmembrane helix</keyword>
<dbReference type="EMBL" id="SBII01000002">
    <property type="protein sequence ID" value="RWX02528.1"/>
    <property type="molecule type" value="Genomic_DNA"/>
</dbReference>
<protein>
    <recommendedName>
        <fullName evidence="4">Group-specific protein</fullName>
    </recommendedName>
</protein>
<accession>A0A3S3QEG8</accession>
<dbReference type="AlphaFoldDB" id="A0A3S3QEG8"/>
<evidence type="ECO:0000313" key="2">
    <source>
        <dbReference type="EMBL" id="RWX02528.1"/>
    </source>
</evidence>
<feature type="transmembrane region" description="Helical" evidence="1">
    <location>
        <begin position="7"/>
        <end position="26"/>
    </location>
</feature>
<evidence type="ECO:0000313" key="3">
    <source>
        <dbReference type="Proteomes" id="UP000287527"/>
    </source>
</evidence>
<name>A0A3S3QEG8_9FLAO</name>
<gene>
    <name evidence="2" type="ORF">EPI11_04735</name>
</gene>
<evidence type="ECO:0000256" key="1">
    <source>
        <dbReference type="SAM" id="Phobius"/>
    </source>
</evidence>
<reference evidence="2 3" key="1">
    <citation type="submission" date="2019-01" db="EMBL/GenBank/DDBJ databases">
        <title>Flavobacterium sp. nov.,isolated from freshwater.</title>
        <authorList>
            <person name="Zhang R."/>
            <person name="Du Z.-J."/>
        </authorList>
    </citation>
    <scope>NUCLEOTIDE SEQUENCE [LARGE SCALE GENOMIC DNA]</scope>
    <source>
        <strain evidence="2 3">1E403</strain>
    </source>
</reference>
<organism evidence="2 3">
    <name type="scientific">Flavobacterium cerinum</name>
    <dbReference type="NCBI Taxonomy" id="2502784"/>
    <lineage>
        <taxon>Bacteria</taxon>
        <taxon>Pseudomonadati</taxon>
        <taxon>Bacteroidota</taxon>
        <taxon>Flavobacteriia</taxon>
        <taxon>Flavobacteriales</taxon>
        <taxon>Flavobacteriaceae</taxon>
        <taxon>Flavobacterium</taxon>
    </lineage>
</organism>
<evidence type="ECO:0008006" key="4">
    <source>
        <dbReference type="Google" id="ProtNLM"/>
    </source>
</evidence>